<evidence type="ECO:0000256" key="9">
    <source>
        <dbReference type="ARBA" id="ARBA00022842"/>
    </source>
</evidence>
<keyword evidence="9 15" id="KW-0460">Magnesium</keyword>
<name>A0A376BVD9_9NEIS</name>
<dbReference type="Pfam" id="PF12705">
    <property type="entry name" value="PDDEXK_1"/>
    <property type="match status" value="1"/>
</dbReference>
<evidence type="ECO:0000256" key="8">
    <source>
        <dbReference type="ARBA" id="ARBA00022840"/>
    </source>
</evidence>
<dbReference type="Gene3D" id="1.10.486.10">
    <property type="entry name" value="PCRA, domain 4"/>
    <property type="match status" value="1"/>
</dbReference>
<feature type="domain" description="UvrD-like helicase ATP-binding" evidence="17">
    <location>
        <begin position="1"/>
        <end position="472"/>
    </location>
</feature>
<dbReference type="PROSITE" id="PS51198">
    <property type="entry name" value="UVRD_HELICASE_ATP_BIND"/>
    <property type="match status" value="1"/>
</dbReference>
<dbReference type="InterPro" id="IPR011604">
    <property type="entry name" value="PDDEXK-like_dom_sf"/>
</dbReference>
<reference evidence="19 20" key="1">
    <citation type="submission" date="2018-06" db="EMBL/GenBank/DDBJ databases">
        <authorList>
            <consortium name="Pathogen Informatics"/>
            <person name="Doyle S."/>
        </authorList>
    </citation>
    <scope>NUCLEOTIDE SEQUENCE [LARGE SCALE GENOMIC DNA]</scope>
    <source>
        <strain evidence="19 20">NCTC10283</strain>
    </source>
</reference>
<dbReference type="InterPro" id="IPR027417">
    <property type="entry name" value="P-loop_NTPase"/>
</dbReference>
<evidence type="ECO:0000256" key="3">
    <source>
        <dbReference type="ARBA" id="ARBA00022741"/>
    </source>
</evidence>
<comment type="catalytic activity">
    <reaction evidence="15">
        <text>Exonucleolytic cleavage (in the presence of ATP) in either 5'- to 3'- or 3'- to 5'-direction to yield 5'-phosphooligonucleotides.</text>
        <dbReference type="EC" id="3.1.11.5"/>
    </reaction>
</comment>
<comment type="similarity">
    <text evidence="15">Belongs to the helicase family. UvrD subfamily.</text>
</comment>
<evidence type="ECO:0000256" key="5">
    <source>
        <dbReference type="ARBA" id="ARBA00022801"/>
    </source>
</evidence>
<evidence type="ECO:0000256" key="1">
    <source>
        <dbReference type="ARBA" id="ARBA00022722"/>
    </source>
</evidence>
<protein>
    <recommendedName>
        <fullName evidence="15">RecBCD enzyme subunit RecB</fullName>
        <ecNumber evidence="15">3.1.11.5</ecNumber>
        <ecNumber evidence="15">5.6.2.4</ecNumber>
    </recommendedName>
    <alternativeName>
        <fullName evidence="15">DNA 3'-5' helicase subunit RecB</fullName>
    </alternativeName>
    <alternativeName>
        <fullName evidence="15">Exonuclease V subunit RecB</fullName>
        <shortName evidence="15">ExoV subunit RecB</shortName>
    </alternativeName>
    <alternativeName>
        <fullName evidence="15">Helicase/nuclease RecBCD subunit RecB</fullName>
    </alternativeName>
</protein>
<dbReference type="AlphaFoldDB" id="A0A376BVD9"/>
<dbReference type="PROSITE" id="PS51217">
    <property type="entry name" value="UVRD_HELICASE_CTER"/>
    <property type="match status" value="1"/>
</dbReference>
<dbReference type="InterPro" id="IPR000212">
    <property type="entry name" value="DNA_helicase_UvrD/REP"/>
</dbReference>
<dbReference type="Pfam" id="PF13361">
    <property type="entry name" value="UvrD_C"/>
    <property type="match status" value="1"/>
</dbReference>
<comment type="domain">
    <text evidence="15">The C-terminal domain has nuclease activity and interacts with RecD. It interacts with RecA, facilitating its loading onto ssDNA.</text>
</comment>
<evidence type="ECO:0000256" key="16">
    <source>
        <dbReference type="PROSITE-ProRule" id="PRU00560"/>
    </source>
</evidence>
<feature type="domain" description="UvrD-like helicase C-terminal" evidence="18">
    <location>
        <begin position="484"/>
        <end position="760"/>
    </location>
</feature>
<accession>A0A376BVD9</accession>
<evidence type="ECO:0000256" key="6">
    <source>
        <dbReference type="ARBA" id="ARBA00022806"/>
    </source>
</evidence>
<keyword evidence="4 15" id="KW-0227">DNA damage</keyword>
<dbReference type="GO" id="GO:0009338">
    <property type="term" value="C:exodeoxyribonuclease V complex"/>
    <property type="evidence" value="ECO:0007669"/>
    <property type="project" value="TreeGrafter"/>
</dbReference>
<dbReference type="SUPFAM" id="SSF52540">
    <property type="entry name" value="P-loop containing nucleoside triphosphate hydrolases"/>
    <property type="match status" value="1"/>
</dbReference>
<dbReference type="SUPFAM" id="SSF52980">
    <property type="entry name" value="Restriction endonuclease-like"/>
    <property type="match status" value="1"/>
</dbReference>
<dbReference type="EC" id="3.1.11.5" evidence="15"/>
<dbReference type="GO" id="GO:0000287">
    <property type="term" value="F:magnesium ion binding"/>
    <property type="evidence" value="ECO:0007669"/>
    <property type="project" value="UniProtKB-UniRule"/>
</dbReference>
<proteinExistence type="inferred from homology"/>
<evidence type="ECO:0000256" key="14">
    <source>
        <dbReference type="ARBA" id="ARBA00048988"/>
    </source>
</evidence>
<organism evidence="19 20">
    <name type="scientific">Alysiella crassa</name>
    <dbReference type="NCBI Taxonomy" id="153491"/>
    <lineage>
        <taxon>Bacteria</taxon>
        <taxon>Pseudomonadati</taxon>
        <taxon>Pseudomonadota</taxon>
        <taxon>Betaproteobacteria</taxon>
        <taxon>Neisseriales</taxon>
        <taxon>Neisseriaceae</taxon>
        <taxon>Alysiella</taxon>
    </lineage>
</organism>
<comment type="domain">
    <text evidence="15">The N-terminal DNA-binding domain is a ssDNA-dependent ATPase and has ATP-dependent 3'-5' helicase function. This domain interacts with RecC.</text>
</comment>
<keyword evidence="6 15" id="KW-0347">Helicase</keyword>
<dbReference type="NCBIfam" id="TIGR00609">
    <property type="entry name" value="recB"/>
    <property type="match status" value="1"/>
</dbReference>
<evidence type="ECO:0000313" key="20">
    <source>
        <dbReference type="Proteomes" id="UP000254209"/>
    </source>
</evidence>
<feature type="region of interest" description="Nuclease activity, interacts with RecD and RecA" evidence="15">
    <location>
        <begin position="937"/>
        <end position="1207"/>
    </location>
</feature>
<evidence type="ECO:0000256" key="2">
    <source>
        <dbReference type="ARBA" id="ARBA00022723"/>
    </source>
</evidence>
<dbReference type="InterPro" id="IPR004586">
    <property type="entry name" value="RecB"/>
</dbReference>
<dbReference type="InterPro" id="IPR014017">
    <property type="entry name" value="DNA_helicase_UvrD-like_C"/>
</dbReference>
<comment type="subunit">
    <text evidence="15">Heterotrimer of RecB, RecC and RecD. All subunits contribute to DNA-binding. Interacts with RecA.</text>
</comment>
<evidence type="ECO:0000256" key="15">
    <source>
        <dbReference type="HAMAP-Rule" id="MF_01485"/>
    </source>
</evidence>
<dbReference type="EMBL" id="UFSO01000003">
    <property type="protein sequence ID" value="SSY80801.1"/>
    <property type="molecule type" value="Genomic_DNA"/>
</dbReference>
<feature type="region of interest" description="DNA-binding and helicase activity, interacts with RecC" evidence="15">
    <location>
        <begin position="1"/>
        <end position="913"/>
    </location>
</feature>
<dbReference type="PANTHER" id="PTHR11070">
    <property type="entry name" value="UVRD / RECB / PCRA DNA HELICASE FAMILY MEMBER"/>
    <property type="match status" value="1"/>
</dbReference>
<dbReference type="GO" id="GO:0043138">
    <property type="term" value="F:3'-5' DNA helicase activity"/>
    <property type="evidence" value="ECO:0007669"/>
    <property type="project" value="UniProtKB-UniRule"/>
</dbReference>
<evidence type="ECO:0000256" key="11">
    <source>
        <dbReference type="ARBA" id="ARBA00023204"/>
    </source>
</evidence>
<dbReference type="Gene3D" id="3.90.320.10">
    <property type="match status" value="1"/>
</dbReference>
<evidence type="ECO:0000256" key="12">
    <source>
        <dbReference type="ARBA" id="ARBA00023235"/>
    </source>
</evidence>
<dbReference type="OrthoDB" id="5905204at2"/>
<comment type="catalytic activity">
    <reaction evidence="13 15">
        <text>Couples ATP hydrolysis with the unwinding of duplex DNA by translocating in the 3'-5' direction.</text>
        <dbReference type="EC" id="5.6.2.4"/>
    </reaction>
</comment>
<dbReference type="GO" id="GO:0008854">
    <property type="term" value="F:exodeoxyribonuclease V activity"/>
    <property type="evidence" value="ECO:0007669"/>
    <property type="project" value="UniProtKB-EC"/>
</dbReference>
<dbReference type="CDD" id="cd22352">
    <property type="entry name" value="RecB_C-like"/>
    <property type="match status" value="1"/>
</dbReference>
<dbReference type="HAMAP" id="MF_01485">
    <property type="entry name" value="RecB"/>
    <property type="match status" value="1"/>
</dbReference>
<evidence type="ECO:0000313" key="19">
    <source>
        <dbReference type="EMBL" id="SSY80801.1"/>
    </source>
</evidence>
<keyword evidence="3 15" id="KW-0547">Nucleotide-binding</keyword>
<feature type="binding site" evidence="15">
    <location>
        <position position="995"/>
    </location>
    <ligand>
        <name>Mg(2+)</name>
        <dbReference type="ChEBI" id="CHEBI:18420"/>
    </ligand>
</feature>
<dbReference type="GO" id="GO:0000724">
    <property type="term" value="P:double-strand break repair via homologous recombination"/>
    <property type="evidence" value="ECO:0007669"/>
    <property type="project" value="UniProtKB-UniRule"/>
</dbReference>
<evidence type="ECO:0000256" key="7">
    <source>
        <dbReference type="ARBA" id="ARBA00022839"/>
    </source>
</evidence>
<keyword evidence="7 15" id="KW-0269">Exonuclease</keyword>
<dbReference type="Pfam" id="PF00580">
    <property type="entry name" value="UvrD-helicase"/>
    <property type="match status" value="1"/>
</dbReference>
<evidence type="ECO:0000256" key="13">
    <source>
        <dbReference type="ARBA" id="ARBA00034617"/>
    </source>
</evidence>
<feature type="binding site" evidence="15">
    <location>
        <position position="1123"/>
    </location>
    <ligand>
        <name>Mg(2+)</name>
        <dbReference type="ChEBI" id="CHEBI:18420"/>
    </ligand>
</feature>
<dbReference type="Gene3D" id="3.40.50.300">
    <property type="entry name" value="P-loop containing nucleotide triphosphate hydrolases"/>
    <property type="match status" value="2"/>
</dbReference>
<evidence type="ECO:0000259" key="18">
    <source>
        <dbReference type="PROSITE" id="PS51217"/>
    </source>
</evidence>
<comment type="cofactor">
    <cofactor evidence="15">
        <name>Mg(2+)</name>
        <dbReference type="ChEBI" id="CHEBI:18420"/>
    </cofactor>
    <text evidence="15">Binds 1 Mg(2+) ion per subunit.</text>
</comment>
<comment type="miscellaneous">
    <text evidence="15">In the RecBCD complex, RecB has a slow 3'-5' helicase, an exonuclease activity and loads RecA onto ssDNA, RecD has a fast 5'-3' helicase activity, while RecC stimulates the ATPase and processivity of the RecB helicase and contributes to recognition of the Chi site.</text>
</comment>
<dbReference type="Gene3D" id="1.10.3170.10">
    <property type="entry name" value="Recbcd, chain B, domain 2"/>
    <property type="match status" value="1"/>
</dbReference>
<dbReference type="InterPro" id="IPR011335">
    <property type="entry name" value="Restrct_endonuc-II-like"/>
</dbReference>
<evidence type="ECO:0000256" key="4">
    <source>
        <dbReference type="ARBA" id="ARBA00022763"/>
    </source>
</evidence>
<keyword evidence="8 15" id="KW-0067">ATP-binding</keyword>
<dbReference type="PANTHER" id="PTHR11070:SF23">
    <property type="entry name" value="RECBCD ENZYME SUBUNIT RECB"/>
    <property type="match status" value="1"/>
</dbReference>
<comment type="catalytic activity">
    <reaction evidence="14 15">
        <text>ATP + H2O = ADP + phosphate + H(+)</text>
        <dbReference type="Rhea" id="RHEA:13065"/>
        <dbReference type="ChEBI" id="CHEBI:15377"/>
        <dbReference type="ChEBI" id="CHEBI:15378"/>
        <dbReference type="ChEBI" id="CHEBI:30616"/>
        <dbReference type="ChEBI" id="CHEBI:43474"/>
        <dbReference type="ChEBI" id="CHEBI:456216"/>
        <dbReference type="EC" id="5.6.2.4"/>
    </reaction>
</comment>
<gene>
    <name evidence="15 19" type="primary">recB</name>
    <name evidence="19" type="ORF">NCTC10283_02362</name>
</gene>
<dbReference type="InterPro" id="IPR014016">
    <property type="entry name" value="UvrD-like_ATP-bd"/>
</dbReference>
<feature type="binding site" evidence="16">
    <location>
        <begin position="20"/>
        <end position="27"/>
    </location>
    <ligand>
        <name>ATP</name>
        <dbReference type="ChEBI" id="CHEBI:30616"/>
    </ligand>
</feature>
<keyword evidence="5 15" id="KW-0378">Hydrolase</keyword>
<evidence type="ECO:0000256" key="10">
    <source>
        <dbReference type="ARBA" id="ARBA00023125"/>
    </source>
</evidence>
<dbReference type="GO" id="GO:0005524">
    <property type="term" value="F:ATP binding"/>
    <property type="evidence" value="ECO:0007669"/>
    <property type="project" value="UniProtKB-UniRule"/>
</dbReference>
<dbReference type="GO" id="GO:0005829">
    <property type="term" value="C:cytosol"/>
    <property type="evidence" value="ECO:0007669"/>
    <property type="project" value="TreeGrafter"/>
</dbReference>
<sequence length="1207" mass="137185">MFQPLNPLTVPIAHTNLIEASAGTGKTWNIAALFTRLIVLEHYRVDKILVVTFTKAATAELKTRLRARLDEALAILKKTPHAAENLDLLEQNCWINGKFEPFRFKLLQQALNQESQARLELRLKAAISEFDNAAIYTIHGFCQRVLQDFAFLCQVPFDIQLDEQSADNQYLTAAQDFWRTQVAPNPQLAALVYRYKLTPQNQLAALKSFLSRPYLPFRQPESTAPYTELWANFQAAWQGISQKIQAIETAFWTIHPDLNGNSYRTDTFRNKFTELLGQPENPNPLILQKILYNSDMSYQPFSAECLQTKVKKGKTPNPKAVAQISELNELTQIVDELIAAEQALLHELARNFTAYLRTQRRELKKHSPQRVFDDLLLDVHAALMENHEYSQTLAHSLAQNWQVALIDEFQDTDPLQYAIFRTAFADTNTPLFLVGDPKQAIYSFRGADIFAYLQAVKDSQQHYTLDTNRRSHRLLINSIGKFFERNQPFALPEIDYVKVNASRDAPDLSPAGRAVQVRWLPNADGLNTDGLVRESAAICAAQIADLLAQSFSGSLKFKDQPLHAGQIAVLVRARKDGAIMQRELKKRNIQSVLLSRESVFAEAEALAVAALLEFMIQPQKTGLLRFVLSGCLFEYDSAALHDLNLNENKLLAWIDSANKAHEIWLQDGIYAALQAFFAQHGVETRLLTQNQERTLTNLHQIMELLAQEDELSHTPTSLLQWLNREIQAASKQKNSHDHHILRLESDEQLVKIVTMHAAKGLQYPIVFCPFLWKASEVSTRTDWHISHERGFAEIISKTQYKQSDDDRENIKLAHLSEDLRLLYVALTRAEERLYLYVSHFQTSEKSDKSNKNQEDNLDLKYKNALAYLLNADEKLSKNATAYEAHWREFLANQTLDETDIEFVVHDDLAFSGSLQTENPPPKPIFHATEFAPRRFQFVQHASFTSLSRQTERAAAELSPMVDADELTMVAPTAPPPDGDSIHAFPQGAAAGVCLHSVLEKLHFRQPASEQIDLIDEKLIYHGFDPEIWREAVVQMCDFARETPLLPRVNLAALNQRNTLSEMNFLLHTDDFRLADIQAWLAAQDLPDEIIQATRHLAFRDVRGYLNGAIDLVAQFQGKTLILDYKSNYLGNSAAAYTPNAMDAAMAEHHYYLQALIYAIAVARYLQSRGVLPEMLSVRYLFLRGLDGISDNGVWAWDIRTADLARWL</sequence>
<keyword evidence="11 15" id="KW-0234">DNA repair</keyword>
<dbReference type="GO" id="GO:0016887">
    <property type="term" value="F:ATP hydrolysis activity"/>
    <property type="evidence" value="ECO:0007669"/>
    <property type="project" value="RHEA"/>
</dbReference>
<keyword evidence="1 15" id="KW-0540">Nuclease</keyword>
<dbReference type="GO" id="GO:0003677">
    <property type="term" value="F:DNA binding"/>
    <property type="evidence" value="ECO:0007669"/>
    <property type="project" value="UniProtKB-UniRule"/>
</dbReference>
<dbReference type="STRING" id="1120980.GCA_000745955_01086"/>
<keyword evidence="20" id="KW-1185">Reference proteome</keyword>
<evidence type="ECO:0000259" key="17">
    <source>
        <dbReference type="PROSITE" id="PS51198"/>
    </source>
</evidence>
<dbReference type="RefSeq" id="WP_034292466.1">
    <property type="nucleotide sequence ID" value="NZ_CP091519.2"/>
</dbReference>
<dbReference type="EC" id="5.6.2.4" evidence="15"/>
<feature type="binding site" evidence="15">
    <location>
        <position position="1110"/>
    </location>
    <ligand>
        <name>Mg(2+)</name>
        <dbReference type="ChEBI" id="CHEBI:18420"/>
    </ligand>
</feature>
<comment type="function">
    <text evidence="15">A helicase/nuclease that prepares dsDNA breaks (DSB) for recombinational DNA repair. Binds to DSBs and unwinds DNA via a highly rapid and processive ATP-dependent bidirectional helicase activity. Unwinds dsDNA until it encounters a Chi (crossover hotspot instigator) sequence from the 3' direction. Cuts ssDNA a few nucleotides 3' to the Chi site. The properties and activities of the enzyme are changed at Chi. The Chi-altered holoenzyme produces a long 3'-ssDNA overhang and facilitates RecA-binding to the ssDNA for homologous DNA recombination and repair. Holoenzyme degrades any linearized DNA that is unable to undergo homologous recombination. In the holoenzyme this subunit contributes ATPase, 3'-5' helicase, exonuclease activity and loads RecA onto ssDNA.</text>
</comment>
<keyword evidence="10 15" id="KW-0238">DNA-binding</keyword>
<dbReference type="InterPro" id="IPR038726">
    <property type="entry name" value="PDDEXK_AddAB-type"/>
</dbReference>
<feature type="active site" description="For nuclease activity" evidence="15">
    <location>
        <position position="1123"/>
    </location>
</feature>
<dbReference type="Proteomes" id="UP000254209">
    <property type="component" value="Unassembled WGS sequence"/>
</dbReference>
<keyword evidence="12 15" id="KW-0413">Isomerase</keyword>
<keyword evidence="2 15" id="KW-0479">Metal-binding</keyword>